<keyword evidence="2" id="KW-0472">Membrane</keyword>
<dbReference type="Pfam" id="PF00768">
    <property type="entry name" value="Peptidase_S11"/>
    <property type="match status" value="1"/>
</dbReference>
<reference evidence="5" key="1">
    <citation type="submission" date="2022-08" db="EMBL/GenBank/DDBJ databases">
        <authorList>
            <person name="Deng Y."/>
            <person name="Han X.-F."/>
            <person name="Zhang Y.-Q."/>
        </authorList>
    </citation>
    <scope>NUCLEOTIDE SEQUENCE</scope>
    <source>
        <strain evidence="5">CPCC 205716</strain>
    </source>
</reference>
<dbReference type="SUPFAM" id="SSF56601">
    <property type="entry name" value="beta-lactamase/transpeptidase-like"/>
    <property type="match status" value="1"/>
</dbReference>
<dbReference type="RefSeq" id="WP_259487613.1">
    <property type="nucleotide sequence ID" value="NZ_JANTEZ010000008.1"/>
</dbReference>
<keyword evidence="5" id="KW-0378">Hydrolase</keyword>
<keyword evidence="2" id="KW-1133">Transmembrane helix</keyword>
<keyword evidence="6" id="KW-1185">Reference proteome</keyword>
<name>A0ABT2GIQ6_9MICO</name>
<feature type="transmembrane region" description="Helical" evidence="2">
    <location>
        <begin position="290"/>
        <end position="315"/>
    </location>
</feature>
<evidence type="ECO:0000313" key="5">
    <source>
        <dbReference type="EMBL" id="MCS5716114.1"/>
    </source>
</evidence>
<organism evidence="5 6">
    <name type="scientific">Herbiconiux gentiana</name>
    <dbReference type="NCBI Taxonomy" id="2970912"/>
    <lineage>
        <taxon>Bacteria</taxon>
        <taxon>Bacillati</taxon>
        <taxon>Actinomycetota</taxon>
        <taxon>Actinomycetes</taxon>
        <taxon>Micrococcales</taxon>
        <taxon>Microbacteriaceae</taxon>
        <taxon>Herbiconiux</taxon>
    </lineage>
</organism>
<dbReference type="Proteomes" id="UP001165580">
    <property type="component" value="Unassembled WGS sequence"/>
</dbReference>
<feature type="signal peptide" evidence="3">
    <location>
        <begin position="1"/>
        <end position="21"/>
    </location>
</feature>
<keyword evidence="3" id="KW-0732">Signal</keyword>
<evidence type="ECO:0000313" key="6">
    <source>
        <dbReference type="Proteomes" id="UP001165580"/>
    </source>
</evidence>
<dbReference type="PROSITE" id="PS51257">
    <property type="entry name" value="PROKAR_LIPOPROTEIN"/>
    <property type="match status" value="1"/>
</dbReference>
<dbReference type="EMBL" id="JANTEZ010000008">
    <property type="protein sequence ID" value="MCS5716114.1"/>
    <property type="molecule type" value="Genomic_DNA"/>
</dbReference>
<keyword evidence="5" id="KW-0121">Carboxypeptidase</keyword>
<evidence type="ECO:0000259" key="4">
    <source>
        <dbReference type="Pfam" id="PF00768"/>
    </source>
</evidence>
<sequence>MQSQHRLRFLAIGAAVTAALAGLGGCAAEPAPTAATDATATPTATATATATSDLPSPTTSAPTAGATQSAAPAVDPAALVWPAEGQGAVGIAAPDGTAQLLGQSPGAATTPVPIASITKVVTALVVLDAHPLVDAADPGPTITLGQADLDVTAAVEADGQFTEPMFDGQQVSLRDALAVTLLTSANNYAESTARWAFGSQEAFLVAARAWLDEHGLGGTALADASGLDPGSASTPADLLRVAALAHADPALAAIAGTASMEQADLGTIVNQNVLLGENGVDGLKTGSTSYAGFTLLTSAVCVIGTAPVTLVAVVLGTPSLDARFADTRALLASTEAALQP</sequence>
<gene>
    <name evidence="5" type="ORF">NVV95_16330</name>
</gene>
<comment type="caution">
    <text evidence="5">The sequence shown here is derived from an EMBL/GenBank/DDBJ whole genome shotgun (WGS) entry which is preliminary data.</text>
</comment>
<evidence type="ECO:0000256" key="2">
    <source>
        <dbReference type="SAM" id="Phobius"/>
    </source>
</evidence>
<feature type="region of interest" description="Disordered" evidence="1">
    <location>
        <begin position="31"/>
        <end position="70"/>
    </location>
</feature>
<dbReference type="InterPro" id="IPR012338">
    <property type="entry name" value="Beta-lactam/transpept-like"/>
</dbReference>
<proteinExistence type="predicted"/>
<evidence type="ECO:0000256" key="3">
    <source>
        <dbReference type="SAM" id="SignalP"/>
    </source>
</evidence>
<dbReference type="Gene3D" id="3.40.710.10">
    <property type="entry name" value="DD-peptidase/beta-lactamase superfamily"/>
    <property type="match status" value="1"/>
</dbReference>
<accession>A0ABT2GIQ6</accession>
<protein>
    <submittedName>
        <fullName evidence="5">D-alanyl-D-alanine carboxypeptidase</fullName>
    </submittedName>
</protein>
<evidence type="ECO:0000256" key="1">
    <source>
        <dbReference type="SAM" id="MobiDB-lite"/>
    </source>
</evidence>
<dbReference type="GO" id="GO:0004180">
    <property type="term" value="F:carboxypeptidase activity"/>
    <property type="evidence" value="ECO:0007669"/>
    <property type="project" value="UniProtKB-KW"/>
</dbReference>
<feature type="chain" id="PRO_5046624918" evidence="3">
    <location>
        <begin position="22"/>
        <end position="340"/>
    </location>
</feature>
<keyword evidence="2" id="KW-0812">Transmembrane</keyword>
<feature type="domain" description="Peptidase S11 D-alanyl-D-alanine carboxypeptidase A N-terminal" evidence="4">
    <location>
        <begin position="108"/>
        <end position="317"/>
    </location>
</feature>
<keyword evidence="5" id="KW-0645">Protease</keyword>
<dbReference type="InterPro" id="IPR001967">
    <property type="entry name" value="Peptidase_S11_N"/>
</dbReference>